<keyword evidence="2" id="KW-1185">Reference proteome</keyword>
<gene>
    <name evidence="1" type="ORF">G5C33_12905</name>
</gene>
<organism evidence="1 2">
    <name type="scientific">Stakelama tenebrarum</name>
    <dbReference type="NCBI Taxonomy" id="2711215"/>
    <lineage>
        <taxon>Bacteria</taxon>
        <taxon>Pseudomonadati</taxon>
        <taxon>Pseudomonadota</taxon>
        <taxon>Alphaproteobacteria</taxon>
        <taxon>Sphingomonadales</taxon>
        <taxon>Sphingomonadaceae</taxon>
        <taxon>Stakelama</taxon>
    </lineage>
</organism>
<accession>A0A6G6Y6W5</accession>
<sequence>MKPTARKWRIAIILALAIAAAYVAWRSQGPQEAPCEPGREEVKDDSGNVVEIRTVTCFD</sequence>
<evidence type="ECO:0000313" key="1">
    <source>
        <dbReference type="EMBL" id="QIG80591.1"/>
    </source>
</evidence>
<proteinExistence type="predicted"/>
<dbReference type="KEGG" id="spzr:G5C33_12905"/>
<dbReference type="Proteomes" id="UP000501568">
    <property type="component" value="Chromosome"/>
</dbReference>
<dbReference type="RefSeq" id="WP_165327598.1">
    <property type="nucleotide sequence ID" value="NZ_CP049109.1"/>
</dbReference>
<protein>
    <submittedName>
        <fullName evidence="1">Uncharacterized protein</fullName>
    </submittedName>
</protein>
<evidence type="ECO:0000313" key="2">
    <source>
        <dbReference type="Proteomes" id="UP000501568"/>
    </source>
</evidence>
<dbReference type="AlphaFoldDB" id="A0A6G6Y6W5"/>
<dbReference type="EMBL" id="CP049109">
    <property type="protein sequence ID" value="QIG80591.1"/>
    <property type="molecule type" value="Genomic_DNA"/>
</dbReference>
<name>A0A6G6Y6W5_9SPHN</name>
<reference evidence="1 2" key="1">
    <citation type="submission" date="2020-02" db="EMBL/GenBank/DDBJ databases">
        <authorList>
            <person name="Zheng R.K."/>
            <person name="Sun C.M."/>
        </authorList>
    </citation>
    <scope>NUCLEOTIDE SEQUENCE [LARGE SCALE GENOMIC DNA]</scope>
    <source>
        <strain evidence="2">zrk23</strain>
    </source>
</reference>